<keyword evidence="5 7" id="KW-0862">Zinc</keyword>
<keyword evidence="2 7" id="KW-0645">Protease</keyword>
<evidence type="ECO:0000259" key="9">
    <source>
        <dbReference type="Pfam" id="PF01432"/>
    </source>
</evidence>
<evidence type="ECO:0000256" key="2">
    <source>
        <dbReference type="ARBA" id="ARBA00022670"/>
    </source>
</evidence>
<evidence type="ECO:0000256" key="5">
    <source>
        <dbReference type="ARBA" id="ARBA00022833"/>
    </source>
</evidence>
<accession>A0AB35WLZ9</accession>
<dbReference type="Proteomes" id="UP001307839">
    <property type="component" value="Unassembled WGS sequence"/>
</dbReference>
<dbReference type="GO" id="GO:0004222">
    <property type="term" value="F:metalloendopeptidase activity"/>
    <property type="evidence" value="ECO:0007669"/>
    <property type="project" value="InterPro"/>
</dbReference>
<keyword evidence="8" id="KW-0175">Coiled coil</keyword>
<evidence type="ECO:0000256" key="7">
    <source>
        <dbReference type="RuleBase" id="RU003435"/>
    </source>
</evidence>
<sequence>MSTENPLLGAQGLIAYDQITLEHLRPAVDQVIEEHENGIDQIIGHQQALPTWDDLALAVDGLDARLQGVFYSMVPLMARGDAWASEVFECYGLIDARFKQKLKNAPLHVLYERLAASDVGANLDAHQRGTLQQVLKEFRLAGVGLDDARQLELEQLESRIRELEGKFQETLQKSVEQSSIHITDETQLEGVPEPLRADLAQKARDASLPGWLIVCVQEPCNAILKHATDRALREQVYRAYTTRGWDSELAHDNGPVLEQLAQLRLEKARLLGFDSYMALSLESKSAGSVEQVAGFLDDLVRRVGPGMQRRQTRLQAVGQSHGLETVQPWDVTYLQAADARATLGLPAKGLRGFFPLDKVVQALRELTWQLFGVTLNTDESVAAWDPSVLTFEVLQDHATIGYIHLDLIDRPGKQVLGVSTSYIWHRRVDAEGIYHGAVAVVFSDIAPGIGGEQPQLSHLSLRKLFHEYGHAMHHLLVRTNNHLLSDLRRLGADGVEVSSKLLERWTWDADYMADISSHHEDGRKLTTEQVQLALTALQGEGIQECALLLSQALFDFDLHLSADDGRTIDQRAETSHAQVCGWPLVGFERPMHALDHLVSGYDASFYAYLWSDAQAFDLFTRFQSEGLRSASTGRALQDVVLSQGAARPISQSLEAFLGRPVSYVPFLRWYGVAEDD</sequence>
<evidence type="ECO:0000256" key="1">
    <source>
        <dbReference type="ARBA" id="ARBA00006040"/>
    </source>
</evidence>
<dbReference type="Gene3D" id="1.10.1370.10">
    <property type="entry name" value="Neurolysin, domain 3"/>
    <property type="match status" value="1"/>
</dbReference>
<dbReference type="GO" id="GO:0006518">
    <property type="term" value="P:peptide metabolic process"/>
    <property type="evidence" value="ECO:0007669"/>
    <property type="project" value="TreeGrafter"/>
</dbReference>
<protein>
    <submittedName>
        <fullName evidence="10">M3 family metallopeptidase</fullName>
    </submittedName>
</protein>
<keyword evidence="11" id="KW-1185">Reference proteome</keyword>
<evidence type="ECO:0000256" key="6">
    <source>
        <dbReference type="ARBA" id="ARBA00023049"/>
    </source>
</evidence>
<evidence type="ECO:0000256" key="3">
    <source>
        <dbReference type="ARBA" id="ARBA00022723"/>
    </source>
</evidence>
<dbReference type="Pfam" id="PF01432">
    <property type="entry name" value="Peptidase_M3"/>
    <property type="match status" value="1"/>
</dbReference>
<keyword evidence="6 7" id="KW-0482">Metalloprotease</keyword>
<keyword evidence="4 7" id="KW-0378">Hydrolase</keyword>
<proteinExistence type="inferred from homology"/>
<reference evidence="10 11" key="1">
    <citation type="submission" date="2024-01" db="EMBL/GenBank/DDBJ databases">
        <title>Unpublished Manusciprt.</title>
        <authorList>
            <person name="Duman M."/>
            <person name="Valdes E.G."/>
            <person name="Ajmi N."/>
            <person name="Altun S."/>
            <person name="Saticioglu I.B."/>
        </authorList>
    </citation>
    <scope>NUCLEOTIDE SEQUENCE [LARGE SCALE GENOMIC DNA]</scope>
    <source>
        <strain evidence="10 11">120P</strain>
    </source>
</reference>
<gene>
    <name evidence="10" type="ORF">V0R53_02770</name>
</gene>
<evidence type="ECO:0000256" key="8">
    <source>
        <dbReference type="SAM" id="Coils"/>
    </source>
</evidence>
<feature type="coiled-coil region" evidence="8">
    <location>
        <begin position="146"/>
        <end position="173"/>
    </location>
</feature>
<dbReference type="AlphaFoldDB" id="A0AB35WLZ9"/>
<comment type="similarity">
    <text evidence="1 7">Belongs to the peptidase M3 family.</text>
</comment>
<dbReference type="GO" id="GO:0006508">
    <property type="term" value="P:proteolysis"/>
    <property type="evidence" value="ECO:0007669"/>
    <property type="project" value="UniProtKB-KW"/>
</dbReference>
<dbReference type="GO" id="GO:0046872">
    <property type="term" value="F:metal ion binding"/>
    <property type="evidence" value="ECO:0007669"/>
    <property type="project" value="UniProtKB-UniRule"/>
</dbReference>
<dbReference type="InterPro" id="IPR045090">
    <property type="entry name" value="Pept_M3A_M3B"/>
</dbReference>
<dbReference type="Gene3D" id="3.40.390.10">
    <property type="entry name" value="Collagenase (Catalytic Domain)"/>
    <property type="match status" value="1"/>
</dbReference>
<dbReference type="SUPFAM" id="SSF55486">
    <property type="entry name" value="Metalloproteases ('zincins'), catalytic domain"/>
    <property type="match status" value="1"/>
</dbReference>
<evidence type="ECO:0000313" key="10">
    <source>
        <dbReference type="EMBL" id="MEE1865312.1"/>
    </source>
</evidence>
<comment type="cofactor">
    <cofactor evidence="7">
        <name>Zn(2+)</name>
        <dbReference type="ChEBI" id="CHEBI:29105"/>
    </cofactor>
    <text evidence="7">Binds 1 zinc ion.</text>
</comment>
<evidence type="ECO:0000256" key="4">
    <source>
        <dbReference type="ARBA" id="ARBA00022801"/>
    </source>
</evidence>
<feature type="domain" description="Peptidase M3A/M3B catalytic" evidence="9">
    <location>
        <begin position="224"/>
        <end position="669"/>
    </location>
</feature>
<dbReference type="InterPro" id="IPR001567">
    <property type="entry name" value="Pept_M3A_M3B_dom"/>
</dbReference>
<dbReference type="RefSeq" id="WP_330078777.1">
    <property type="nucleotide sequence ID" value="NZ_JAZDCU010000002.1"/>
</dbReference>
<dbReference type="PANTHER" id="PTHR11804:SF84">
    <property type="entry name" value="SACCHAROLYSIN"/>
    <property type="match status" value="1"/>
</dbReference>
<keyword evidence="3 7" id="KW-0479">Metal-binding</keyword>
<dbReference type="InterPro" id="IPR024077">
    <property type="entry name" value="Neurolysin/TOP_dom2"/>
</dbReference>
<dbReference type="InterPro" id="IPR024079">
    <property type="entry name" value="MetalloPept_cat_dom_sf"/>
</dbReference>
<evidence type="ECO:0000313" key="11">
    <source>
        <dbReference type="Proteomes" id="UP001307839"/>
    </source>
</evidence>
<name>A0AB35WLZ9_9PSED</name>
<organism evidence="10 11">
    <name type="scientific">Pseudomonas auratipiscis</name>
    <dbReference type="NCBI Taxonomy" id="3115853"/>
    <lineage>
        <taxon>Bacteria</taxon>
        <taxon>Pseudomonadati</taxon>
        <taxon>Pseudomonadota</taxon>
        <taxon>Gammaproteobacteria</taxon>
        <taxon>Pseudomonadales</taxon>
        <taxon>Pseudomonadaceae</taxon>
        <taxon>Pseudomonas</taxon>
    </lineage>
</organism>
<comment type="caution">
    <text evidence="10">The sequence shown here is derived from an EMBL/GenBank/DDBJ whole genome shotgun (WGS) entry which is preliminary data.</text>
</comment>
<dbReference type="EMBL" id="JAZDQP010000002">
    <property type="protein sequence ID" value="MEE1865312.1"/>
    <property type="molecule type" value="Genomic_DNA"/>
</dbReference>
<dbReference type="PANTHER" id="PTHR11804">
    <property type="entry name" value="PROTEASE M3 THIMET OLIGOPEPTIDASE-RELATED"/>
    <property type="match status" value="1"/>
</dbReference>